<evidence type="ECO:0000256" key="1">
    <source>
        <dbReference type="SAM" id="MobiDB-lite"/>
    </source>
</evidence>
<dbReference type="AlphaFoldDB" id="A0A8W7PTH8"/>
<evidence type="ECO:0000313" key="2">
    <source>
        <dbReference type="EnsemblMetazoa" id="ACOM037564-PA.1"/>
    </source>
</evidence>
<name>A0A8W7PTH8_ANOCL</name>
<dbReference type="EnsemblMetazoa" id="ACOM037564-RA">
    <property type="protein sequence ID" value="ACOM037564-PA.1"/>
    <property type="gene ID" value="ACOM037564"/>
</dbReference>
<reference evidence="2" key="1">
    <citation type="submission" date="2022-08" db="UniProtKB">
        <authorList>
            <consortium name="EnsemblMetazoa"/>
        </authorList>
    </citation>
    <scope>IDENTIFICATION</scope>
</reference>
<accession>A0A8W7PTH8</accession>
<organism evidence="2">
    <name type="scientific">Anopheles coluzzii</name>
    <name type="common">African malaria mosquito</name>
    <dbReference type="NCBI Taxonomy" id="1518534"/>
    <lineage>
        <taxon>Eukaryota</taxon>
        <taxon>Metazoa</taxon>
        <taxon>Ecdysozoa</taxon>
        <taxon>Arthropoda</taxon>
        <taxon>Hexapoda</taxon>
        <taxon>Insecta</taxon>
        <taxon>Pterygota</taxon>
        <taxon>Neoptera</taxon>
        <taxon>Endopterygota</taxon>
        <taxon>Diptera</taxon>
        <taxon>Nematocera</taxon>
        <taxon>Culicoidea</taxon>
        <taxon>Culicidae</taxon>
        <taxon>Anophelinae</taxon>
        <taxon>Anopheles</taxon>
    </lineage>
</organism>
<dbReference type="Proteomes" id="UP000075882">
    <property type="component" value="Unassembled WGS sequence"/>
</dbReference>
<protein>
    <submittedName>
        <fullName evidence="2">Uncharacterized protein</fullName>
    </submittedName>
</protein>
<feature type="region of interest" description="Disordered" evidence="1">
    <location>
        <begin position="283"/>
        <end position="320"/>
    </location>
</feature>
<proteinExistence type="predicted"/>
<sequence length="320" mass="35903">MSGCLANSYRQKFIVVEDVSKPAKKKINTCAASSFILASVFDLQKQVQEIVALHIVPLPILDRFAHQIHEERFHIGVGNFERKLARNLSPHQHQNDLDHGGHLLLEHFVAVLEKVRVRVAQRIALDAERARPDHIGRVAGQHVLHLHLSGVRGHVLAQPLGHLQHRGKHLLHLAGREGGRELLAQDLPRLALQREQRAGQWIYLGIAEQTPVVKDVEIFDEYRFDELRIDRHYRRYIPLPAARTSERGLNVTFSGVRSTSSVKRNDRTIATKPTFTSISPKVSPIQCRGPSPNGIKGARFFDAPDSLDPAANRSGLYTSG</sequence>